<dbReference type="InterPro" id="IPR007208">
    <property type="entry name" value="MrpF/PhaF-like"/>
</dbReference>
<reference evidence="8" key="1">
    <citation type="journal article" date="2014" name="Front. Microbiol.">
        <title>High frequency of phylogenetically diverse reductive dehalogenase-homologous genes in deep subseafloor sedimentary metagenomes.</title>
        <authorList>
            <person name="Kawai M."/>
            <person name="Futagami T."/>
            <person name="Toyoda A."/>
            <person name="Takaki Y."/>
            <person name="Nishi S."/>
            <person name="Hori S."/>
            <person name="Arai W."/>
            <person name="Tsubouchi T."/>
            <person name="Morono Y."/>
            <person name="Uchiyama I."/>
            <person name="Ito T."/>
            <person name="Fujiyama A."/>
            <person name="Inagaki F."/>
            <person name="Takami H."/>
        </authorList>
    </citation>
    <scope>NUCLEOTIDE SEQUENCE</scope>
    <source>
        <strain evidence="8">Expedition CK06-06</strain>
    </source>
</reference>
<name>X1KTB1_9ZZZZ</name>
<feature type="transmembrane region" description="Helical" evidence="7">
    <location>
        <begin position="6"/>
        <end position="24"/>
    </location>
</feature>
<keyword evidence="4 7" id="KW-0812">Transmembrane</keyword>
<organism evidence="8">
    <name type="scientific">marine sediment metagenome</name>
    <dbReference type="NCBI Taxonomy" id="412755"/>
    <lineage>
        <taxon>unclassified sequences</taxon>
        <taxon>metagenomes</taxon>
        <taxon>ecological metagenomes</taxon>
    </lineage>
</organism>
<keyword evidence="2" id="KW-0813">Transport</keyword>
<gene>
    <name evidence="8" type="ORF">S06H3_12814</name>
</gene>
<feature type="transmembrane region" description="Helical" evidence="7">
    <location>
        <begin position="57"/>
        <end position="77"/>
    </location>
</feature>
<dbReference type="Pfam" id="PF04066">
    <property type="entry name" value="MrpF_PhaF"/>
    <property type="match status" value="1"/>
</dbReference>
<dbReference type="EMBL" id="BARV01006257">
    <property type="protein sequence ID" value="GAI10332.1"/>
    <property type="molecule type" value="Genomic_DNA"/>
</dbReference>
<sequence>MIEWLPAVIVLAVCIIIAVARILIGPGAPTRLVAFDTTNTLVVASLVVVGMMFNHAIFIDVAIVYALLSFVMTLYVAKFIGGDKF</sequence>
<evidence type="ECO:0000256" key="2">
    <source>
        <dbReference type="ARBA" id="ARBA00022448"/>
    </source>
</evidence>
<evidence type="ECO:0000256" key="1">
    <source>
        <dbReference type="ARBA" id="ARBA00004651"/>
    </source>
</evidence>
<dbReference type="GO" id="GO:0015385">
    <property type="term" value="F:sodium:proton antiporter activity"/>
    <property type="evidence" value="ECO:0007669"/>
    <property type="project" value="TreeGrafter"/>
</dbReference>
<evidence type="ECO:0000256" key="6">
    <source>
        <dbReference type="ARBA" id="ARBA00023136"/>
    </source>
</evidence>
<protein>
    <recommendedName>
        <fullName evidence="9">Cation:proton antiporter</fullName>
    </recommendedName>
</protein>
<proteinExistence type="predicted"/>
<evidence type="ECO:0000256" key="3">
    <source>
        <dbReference type="ARBA" id="ARBA00022475"/>
    </source>
</evidence>
<keyword evidence="5 7" id="KW-1133">Transmembrane helix</keyword>
<comment type="subcellular location">
    <subcellularLocation>
        <location evidence="1">Cell membrane</location>
        <topology evidence="1">Multi-pass membrane protein</topology>
    </subcellularLocation>
</comment>
<keyword evidence="6 7" id="KW-0472">Membrane</keyword>
<accession>X1KTB1</accession>
<evidence type="ECO:0000313" key="8">
    <source>
        <dbReference type="EMBL" id="GAI10332.1"/>
    </source>
</evidence>
<comment type="caution">
    <text evidence="8">The sequence shown here is derived from an EMBL/GenBank/DDBJ whole genome shotgun (WGS) entry which is preliminary data.</text>
</comment>
<keyword evidence="3" id="KW-1003">Cell membrane</keyword>
<evidence type="ECO:0000256" key="7">
    <source>
        <dbReference type="SAM" id="Phobius"/>
    </source>
</evidence>
<dbReference type="AlphaFoldDB" id="X1KTB1"/>
<dbReference type="NCBIfam" id="NF009242">
    <property type="entry name" value="PRK12599.1-1"/>
    <property type="match status" value="1"/>
</dbReference>
<feature type="transmembrane region" description="Helical" evidence="7">
    <location>
        <begin position="31"/>
        <end position="51"/>
    </location>
</feature>
<evidence type="ECO:0000256" key="4">
    <source>
        <dbReference type="ARBA" id="ARBA00022692"/>
    </source>
</evidence>
<dbReference type="PANTHER" id="PTHR34702">
    <property type="entry name" value="NA(+)/H(+) ANTIPORTER SUBUNIT F1"/>
    <property type="match status" value="1"/>
</dbReference>
<dbReference type="GO" id="GO:0005886">
    <property type="term" value="C:plasma membrane"/>
    <property type="evidence" value="ECO:0007669"/>
    <property type="project" value="UniProtKB-SubCell"/>
</dbReference>
<evidence type="ECO:0008006" key="9">
    <source>
        <dbReference type="Google" id="ProtNLM"/>
    </source>
</evidence>
<evidence type="ECO:0000256" key="5">
    <source>
        <dbReference type="ARBA" id="ARBA00022989"/>
    </source>
</evidence>
<dbReference type="PANTHER" id="PTHR34702:SF1">
    <property type="entry name" value="NA(+)_H(+) ANTIPORTER SUBUNIT F"/>
    <property type="match status" value="1"/>
</dbReference>